<feature type="non-terminal residue" evidence="1">
    <location>
        <position position="68"/>
    </location>
</feature>
<protein>
    <submittedName>
        <fullName evidence="1">Uncharacterized protein</fullName>
    </submittedName>
</protein>
<organism evidence="1">
    <name type="scientific">marine sediment metagenome</name>
    <dbReference type="NCBI Taxonomy" id="412755"/>
    <lineage>
        <taxon>unclassified sequences</taxon>
        <taxon>metagenomes</taxon>
        <taxon>ecological metagenomes</taxon>
    </lineage>
</organism>
<dbReference type="AlphaFoldDB" id="X1HAJ7"/>
<accession>X1HAJ7</accession>
<gene>
    <name evidence="1" type="ORF">S03H2_52599</name>
</gene>
<dbReference type="EMBL" id="BARU01033416">
    <property type="protein sequence ID" value="GAH67216.1"/>
    <property type="molecule type" value="Genomic_DNA"/>
</dbReference>
<proteinExistence type="predicted"/>
<evidence type="ECO:0000313" key="1">
    <source>
        <dbReference type="EMBL" id="GAH67216.1"/>
    </source>
</evidence>
<reference evidence="1" key="1">
    <citation type="journal article" date="2014" name="Front. Microbiol.">
        <title>High frequency of phylogenetically diverse reductive dehalogenase-homologous genes in deep subseafloor sedimentary metagenomes.</title>
        <authorList>
            <person name="Kawai M."/>
            <person name="Futagami T."/>
            <person name="Toyoda A."/>
            <person name="Takaki Y."/>
            <person name="Nishi S."/>
            <person name="Hori S."/>
            <person name="Arai W."/>
            <person name="Tsubouchi T."/>
            <person name="Morono Y."/>
            <person name="Uchiyama I."/>
            <person name="Ito T."/>
            <person name="Fujiyama A."/>
            <person name="Inagaki F."/>
            <person name="Takami H."/>
        </authorList>
    </citation>
    <scope>NUCLEOTIDE SEQUENCE</scope>
    <source>
        <strain evidence="1">Expedition CK06-06</strain>
    </source>
</reference>
<sequence>MIFPYDFQQTISRAIGEIMGSHYISIWKSNESKFIQKMKSGVVLYKKPKNNNKVEYKKPRFDRRITSM</sequence>
<comment type="caution">
    <text evidence="1">The sequence shown here is derived from an EMBL/GenBank/DDBJ whole genome shotgun (WGS) entry which is preliminary data.</text>
</comment>
<name>X1HAJ7_9ZZZZ</name>